<evidence type="ECO:0000256" key="1">
    <source>
        <dbReference type="ARBA" id="ARBA00004604"/>
    </source>
</evidence>
<evidence type="ECO:0000256" key="2">
    <source>
        <dbReference type="ARBA" id="ARBA00011022"/>
    </source>
</evidence>
<sequence>LPIGCNNINMGKAKYKKYGHNLSKTHAKDKSKELSLSARSLNRRLAITPDDGESITKIYQLLAQNHSSSESKCVDLAMARKSKKVRKRALAKKKKIGAFGNLGSLKDALPTVEKKSFEENKKIEKPRASKHLKKRDAEMMKDLHSFREVMHNPTFKEDPFGSIYANLKFRLTQDPNF</sequence>
<dbReference type="GO" id="GO:0030688">
    <property type="term" value="C:preribosome, small subunit precursor"/>
    <property type="evidence" value="ECO:0007669"/>
    <property type="project" value="InterPro"/>
</dbReference>
<dbReference type="InterPro" id="IPR028160">
    <property type="entry name" value="Slx9-like"/>
</dbReference>
<organism evidence="4 5">
    <name type="scientific">Trichonephila clavata</name>
    <name type="common">Joro spider</name>
    <name type="synonym">Nephila clavata</name>
    <dbReference type="NCBI Taxonomy" id="2740835"/>
    <lineage>
        <taxon>Eukaryota</taxon>
        <taxon>Metazoa</taxon>
        <taxon>Ecdysozoa</taxon>
        <taxon>Arthropoda</taxon>
        <taxon>Chelicerata</taxon>
        <taxon>Arachnida</taxon>
        <taxon>Araneae</taxon>
        <taxon>Araneomorphae</taxon>
        <taxon>Entelegynae</taxon>
        <taxon>Araneoidea</taxon>
        <taxon>Nephilidae</taxon>
        <taxon>Trichonephila</taxon>
    </lineage>
</organism>
<dbReference type="AlphaFoldDB" id="A0A8X6GMN2"/>
<accession>A0A8X6GMN2</accession>
<dbReference type="Pfam" id="PF15341">
    <property type="entry name" value="SLX9"/>
    <property type="match status" value="1"/>
</dbReference>
<proteinExistence type="inferred from homology"/>
<keyword evidence="5" id="KW-1185">Reference proteome</keyword>
<dbReference type="EMBL" id="BMAO01006254">
    <property type="protein sequence ID" value="GFR07288.1"/>
    <property type="molecule type" value="Genomic_DNA"/>
</dbReference>
<comment type="similarity">
    <text evidence="2">Belongs to the SLX9 family.</text>
</comment>
<dbReference type="GO" id="GO:0030686">
    <property type="term" value="C:90S preribosome"/>
    <property type="evidence" value="ECO:0007669"/>
    <property type="project" value="InterPro"/>
</dbReference>
<keyword evidence="3" id="KW-0539">Nucleus</keyword>
<evidence type="ECO:0008006" key="6">
    <source>
        <dbReference type="Google" id="ProtNLM"/>
    </source>
</evidence>
<dbReference type="Proteomes" id="UP000887116">
    <property type="component" value="Unassembled WGS sequence"/>
</dbReference>
<evidence type="ECO:0000256" key="3">
    <source>
        <dbReference type="ARBA" id="ARBA00023242"/>
    </source>
</evidence>
<name>A0A8X6GMN2_TRICU</name>
<evidence type="ECO:0000313" key="5">
    <source>
        <dbReference type="Proteomes" id="UP000887116"/>
    </source>
</evidence>
<comment type="subcellular location">
    <subcellularLocation>
        <location evidence="1">Nucleus</location>
        <location evidence="1">Nucleolus</location>
    </subcellularLocation>
</comment>
<protein>
    <recommendedName>
        <fullName evidence="6">Ribosome biogenesis protein SLX9</fullName>
    </recommendedName>
</protein>
<feature type="non-terminal residue" evidence="4">
    <location>
        <position position="177"/>
    </location>
</feature>
<reference evidence="4" key="1">
    <citation type="submission" date="2020-07" db="EMBL/GenBank/DDBJ databases">
        <title>Multicomponent nature underlies the extraordinary mechanical properties of spider dragline silk.</title>
        <authorList>
            <person name="Kono N."/>
            <person name="Nakamura H."/>
            <person name="Mori M."/>
            <person name="Yoshida Y."/>
            <person name="Ohtoshi R."/>
            <person name="Malay A.D."/>
            <person name="Moran D.A.P."/>
            <person name="Tomita M."/>
            <person name="Numata K."/>
            <person name="Arakawa K."/>
        </authorList>
    </citation>
    <scope>NUCLEOTIDE SEQUENCE</scope>
</reference>
<dbReference type="GO" id="GO:0005730">
    <property type="term" value="C:nucleolus"/>
    <property type="evidence" value="ECO:0007669"/>
    <property type="project" value="UniProtKB-SubCell"/>
</dbReference>
<dbReference type="OrthoDB" id="6449662at2759"/>
<evidence type="ECO:0000313" key="4">
    <source>
        <dbReference type="EMBL" id="GFR07288.1"/>
    </source>
</evidence>
<comment type="caution">
    <text evidence="4">The sequence shown here is derived from an EMBL/GenBank/DDBJ whole genome shotgun (WGS) entry which is preliminary data.</text>
</comment>
<dbReference type="GO" id="GO:0000462">
    <property type="term" value="P:maturation of SSU-rRNA from tricistronic rRNA transcript (SSU-rRNA, 5.8S rRNA, LSU-rRNA)"/>
    <property type="evidence" value="ECO:0007669"/>
    <property type="project" value="InterPro"/>
</dbReference>
<gene>
    <name evidence="4" type="ORF">TNCT_715831</name>
</gene>